<dbReference type="RefSeq" id="WP_301856966.1">
    <property type="nucleotide sequence ID" value="NZ_JAUJWU010000003.1"/>
</dbReference>
<feature type="transmembrane region" description="Helical" evidence="1">
    <location>
        <begin position="74"/>
        <end position="95"/>
    </location>
</feature>
<keyword evidence="1" id="KW-0472">Membrane</keyword>
<feature type="transmembrane region" description="Helical" evidence="1">
    <location>
        <begin position="107"/>
        <end position="126"/>
    </location>
</feature>
<accession>A0ABT8NEU3</accession>
<protein>
    <submittedName>
        <fullName evidence="2">DUF4181 domain-containing protein</fullName>
    </submittedName>
</protein>
<keyword evidence="1" id="KW-1133">Transmembrane helix</keyword>
<keyword evidence="3" id="KW-1185">Reference proteome</keyword>
<dbReference type="EMBL" id="JAUJWU010000003">
    <property type="protein sequence ID" value="MDN7246405.1"/>
    <property type="molecule type" value="Genomic_DNA"/>
</dbReference>
<feature type="transmembrane region" description="Helical" evidence="1">
    <location>
        <begin position="6"/>
        <end position="22"/>
    </location>
</feature>
<evidence type="ECO:0000256" key="1">
    <source>
        <dbReference type="SAM" id="Phobius"/>
    </source>
</evidence>
<organism evidence="2 3">
    <name type="scientific">Planococcus shenhongbingii</name>
    <dbReference type="NCBI Taxonomy" id="3058398"/>
    <lineage>
        <taxon>Bacteria</taxon>
        <taxon>Bacillati</taxon>
        <taxon>Bacillota</taxon>
        <taxon>Bacilli</taxon>
        <taxon>Bacillales</taxon>
        <taxon>Caryophanaceae</taxon>
        <taxon>Planococcus</taxon>
    </lineage>
</organism>
<evidence type="ECO:0000313" key="2">
    <source>
        <dbReference type="EMBL" id="MDN7246405.1"/>
    </source>
</evidence>
<dbReference type="InterPro" id="IPR025441">
    <property type="entry name" value="DUF4181"/>
</dbReference>
<feature type="transmembrane region" description="Helical" evidence="1">
    <location>
        <begin position="50"/>
        <end position="68"/>
    </location>
</feature>
<dbReference type="Pfam" id="PF13789">
    <property type="entry name" value="DUF4181"/>
    <property type="match status" value="1"/>
</dbReference>
<reference evidence="2 3" key="1">
    <citation type="submission" date="2023-07" db="EMBL/GenBank/DDBJ databases">
        <title>Novel species in genus Planococcus.</title>
        <authorList>
            <person name="Ning S."/>
        </authorList>
    </citation>
    <scope>NUCLEOTIDE SEQUENCE [LARGE SCALE GENOMIC DNA]</scope>
    <source>
        <strain evidence="2 3">N017</strain>
    </source>
</reference>
<comment type="caution">
    <text evidence="2">The sequence shown here is derived from an EMBL/GenBank/DDBJ whole genome shotgun (WGS) entry which is preliminary data.</text>
</comment>
<gene>
    <name evidence="2" type="ORF">QWY13_12990</name>
</gene>
<sequence length="133" mass="15497">MEKFFLAVLLLFFFSSLVKIFLRKAFDIKKVKKEFFSYNHVNSLHGKIDWTLRIVSFVANISFVYLTFYKGLSFNLFLFGLLILLILDYSVTAFFQWKYSEDPKQSILTVSEMSILAFALGAAIWFDLLSSLT</sequence>
<proteinExistence type="predicted"/>
<name>A0ABT8NEU3_9BACL</name>
<dbReference type="Proteomes" id="UP001172142">
    <property type="component" value="Unassembled WGS sequence"/>
</dbReference>
<keyword evidence="1" id="KW-0812">Transmembrane</keyword>
<evidence type="ECO:0000313" key="3">
    <source>
        <dbReference type="Proteomes" id="UP001172142"/>
    </source>
</evidence>